<accession>A0A7T8QWF4</accession>
<name>A0A7T8QWF4_CALRO</name>
<evidence type="ECO:0000256" key="4">
    <source>
        <dbReference type="ARBA" id="ARBA00023242"/>
    </source>
</evidence>
<dbReference type="GO" id="GO:0005737">
    <property type="term" value="C:cytoplasm"/>
    <property type="evidence" value="ECO:0007669"/>
    <property type="project" value="TreeGrafter"/>
</dbReference>
<organism evidence="5 6">
    <name type="scientific">Caligus rogercresseyi</name>
    <name type="common">Sea louse</name>
    <dbReference type="NCBI Taxonomy" id="217165"/>
    <lineage>
        <taxon>Eukaryota</taxon>
        <taxon>Metazoa</taxon>
        <taxon>Ecdysozoa</taxon>
        <taxon>Arthropoda</taxon>
        <taxon>Crustacea</taxon>
        <taxon>Multicrustacea</taxon>
        <taxon>Hexanauplia</taxon>
        <taxon>Copepoda</taxon>
        <taxon>Siphonostomatoida</taxon>
        <taxon>Caligidae</taxon>
        <taxon>Caligus</taxon>
    </lineage>
</organism>
<dbReference type="GO" id="GO:0005694">
    <property type="term" value="C:chromosome"/>
    <property type="evidence" value="ECO:0007669"/>
    <property type="project" value="TreeGrafter"/>
</dbReference>
<proteinExistence type="inferred from homology"/>
<gene>
    <name evidence="5" type="ORF">FKW44_002645</name>
</gene>
<dbReference type="InterPro" id="IPR027417">
    <property type="entry name" value="P-loop_NTPase"/>
</dbReference>
<dbReference type="GO" id="GO:0000724">
    <property type="term" value="P:double-strand break repair via homologous recombination"/>
    <property type="evidence" value="ECO:0007669"/>
    <property type="project" value="TreeGrafter"/>
</dbReference>
<reference evidence="6" key="1">
    <citation type="submission" date="2021-01" db="EMBL/GenBank/DDBJ databases">
        <title>Caligus Genome Assembly.</title>
        <authorList>
            <person name="Gallardo-Escarate C."/>
        </authorList>
    </citation>
    <scope>NUCLEOTIDE SEQUENCE [LARGE SCALE GENOMIC DNA]</scope>
</reference>
<protein>
    <submittedName>
        <fullName evidence="5">Bloom syndrome protein -like protein</fullName>
    </submittedName>
</protein>
<evidence type="ECO:0000256" key="2">
    <source>
        <dbReference type="ARBA" id="ARBA00023125"/>
    </source>
</evidence>
<dbReference type="GO" id="GO:0005634">
    <property type="term" value="C:nucleus"/>
    <property type="evidence" value="ECO:0007669"/>
    <property type="project" value="TreeGrafter"/>
</dbReference>
<dbReference type="AlphaFoldDB" id="A0A7T8QWF4"/>
<dbReference type="SUPFAM" id="SSF52540">
    <property type="entry name" value="P-loop containing nucleoside triphosphate hydrolases"/>
    <property type="match status" value="1"/>
</dbReference>
<dbReference type="GO" id="GO:0009378">
    <property type="term" value="F:four-way junction helicase activity"/>
    <property type="evidence" value="ECO:0007669"/>
    <property type="project" value="TreeGrafter"/>
</dbReference>
<dbReference type="Gene3D" id="3.40.50.300">
    <property type="entry name" value="P-loop containing nucleotide triphosphate hydrolases"/>
    <property type="match status" value="1"/>
</dbReference>
<dbReference type="PANTHER" id="PTHR13710">
    <property type="entry name" value="DNA HELICASE RECQ FAMILY MEMBER"/>
    <property type="match status" value="1"/>
</dbReference>
<sequence>LNGVFRSLYSRNLLKRFVIDEAHCVSQWRHDFHPDYKLLHKLQIDFPRVPFMALTLTATSCIRTDISTSAKYENSAYEVNQRRARALRRTLWLSFNVIGADKAVLSTACHVIN</sequence>
<dbReference type="EMBL" id="CP045891">
    <property type="protein sequence ID" value="QQP57605.1"/>
    <property type="molecule type" value="Genomic_DNA"/>
</dbReference>
<keyword evidence="2" id="KW-0238">DNA-binding</keyword>
<evidence type="ECO:0000256" key="3">
    <source>
        <dbReference type="ARBA" id="ARBA00023235"/>
    </source>
</evidence>
<evidence type="ECO:0000313" key="5">
    <source>
        <dbReference type="EMBL" id="QQP57605.1"/>
    </source>
</evidence>
<comment type="similarity">
    <text evidence="1">Belongs to the helicase family. RecQ subfamily.</text>
</comment>
<feature type="non-terminal residue" evidence="5">
    <location>
        <position position="113"/>
    </location>
</feature>
<dbReference type="GO" id="GO:0003677">
    <property type="term" value="F:DNA binding"/>
    <property type="evidence" value="ECO:0007669"/>
    <property type="project" value="UniProtKB-KW"/>
</dbReference>
<keyword evidence="3" id="KW-0413">Isomerase</keyword>
<dbReference type="Proteomes" id="UP000595437">
    <property type="component" value="Chromosome 2"/>
</dbReference>
<evidence type="ECO:0000313" key="6">
    <source>
        <dbReference type="Proteomes" id="UP000595437"/>
    </source>
</evidence>
<dbReference type="OrthoDB" id="10261556at2759"/>
<keyword evidence="4" id="KW-0539">Nucleus</keyword>
<dbReference type="PANTHER" id="PTHR13710:SF153">
    <property type="entry name" value="RECQ-LIKE DNA HELICASE BLM"/>
    <property type="match status" value="1"/>
</dbReference>
<dbReference type="GO" id="GO:0043138">
    <property type="term" value="F:3'-5' DNA helicase activity"/>
    <property type="evidence" value="ECO:0007669"/>
    <property type="project" value="TreeGrafter"/>
</dbReference>
<evidence type="ECO:0000256" key="1">
    <source>
        <dbReference type="ARBA" id="ARBA00005446"/>
    </source>
</evidence>
<keyword evidence="6" id="KW-1185">Reference proteome</keyword>
<feature type="non-terminal residue" evidence="5">
    <location>
        <position position="1"/>
    </location>
</feature>